<reference evidence="3" key="2">
    <citation type="submission" date="2022-02" db="EMBL/GenBank/DDBJ databases">
        <authorList>
            <person name="Elcheninov A.G."/>
            <person name="Sorokin D.Y."/>
            <person name="Kublanov I.V."/>
        </authorList>
    </citation>
    <scope>NUCLEOTIDE SEQUENCE</scope>
    <source>
        <strain evidence="3">AArc-St2</strain>
    </source>
</reference>
<evidence type="ECO:0000313" key="3">
    <source>
        <dbReference type="EMBL" id="MCL9818044.1"/>
    </source>
</evidence>
<dbReference type="PANTHER" id="PTHR46268">
    <property type="entry name" value="STRESS RESPONSE PROTEIN NHAX"/>
    <property type="match status" value="1"/>
</dbReference>
<evidence type="ECO:0000256" key="1">
    <source>
        <dbReference type="ARBA" id="ARBA00008791"/>
    </source>
</evidence>
<dbReference type="PRINTS" id="PR01438">
    <property type="entry name" value="UNVRSLSTRESS"/>
</dbReference>
<dbReference type="InterPro" id="IPR006016">
    <property type="entry name" value="UspA"/>
</dbReference>
<dbReference type="RefSeq" id="WP_174655055.1">
    <property type="nucleotide sequence ID" value="NZ_JAKRVX010000007.1"/>
</dbReference>
<dbReference type="InterPro" id="IPR014729">
    <property type="entry name" value="Rossmann-like_a/b/a_fold"/>
</dbReference>
<comment type="similarity">
    <text evidence="1">Belongs to the universal stress protein A family.</text>
</comment>
<keyword evidence="4" id="KW-1185">Reference proteome</keyword>
<accession>A0AAE3G137</accession>
<gene>
    <name evidence="3" type="ORF">AArcSt2_13965</name>
</gene>
<dbReference type="PANTHER" id="PTHR46268:SF6">
    <property type="entry name" value="UNIVERSAL STRESS PROTEIN UP12"/>
    <property type="match status" value="1"/>
</dbReference>
<dbReference type="InterPro" id="IPR006015">
    <property type="entry name" value="Universal_stress_UspA"/>
</dbReference>
<sequence length="148" mass="16190">MYGSILLPTDGSDGASNATAHALDAADRYGATLHVLHVIDSSVYESYSGDEYVHEFEGLETGLTQSGEEALEDVAQRARDRGIAVETYLTRGEPHEEILRYATDNDIEVIVLGSRDRSGEYRRLLGSVTERVARMASQPVTIVKTSVE</sequence>
<name>A0AAE3G137_9EURY</name>
<reference evidence="3" key="1">
    <citation type="journal article" date="2022" name="Syst. Appl. Microbiol.">
        <title>Natronocalculus amylovorans gen. nov., sp. nov., and Natranaeroarchaeum aerophilus sp. nov., dominant culturable amylolytic natronoarchaea from hypersaline soda lakes in southwestern Siberia.</title>
        <authorList>
            <person name="Sorokin D.Y."/>
            <person name="Elcheninov A.G."/>
            <person name="Khizhniak T.V."/>
            <person name="Koenen M."/>
            <person name="Bale N.J."/>
            <person name="Damste J.S.S."/>
            <person name="Kublanov I.V."/>
        </authorList>
    </citation>
    <scope>NUCLEOTIDE SEQUENCE</scope>
    <source>
        <strain evidence="3">AArc-St2</strain>
    </source>
</reference>
<dbReference type="EMBL" id="JAKRVX010000007">
    <property type="protein sequence ID" value="MCL9818044.1"/>
    <property type="molecule type" value="Genomic_DNA"/>
</dbReference>
<organism evidence="3 4">
    <name type="scientific">Natronocalculus amylovorans</name>
    <dbReference type="NCBI Taxonomy" id="2917812"/>
    <lineage>
        <taxon>Archaea</taxon>
        <taxon>Methanobacteriati</taxon>
        <taxon>Methanobacteriota</taxon>
        <taxon>Stenosarchaea group</taxon>
        <taxon>Halobacteria</taxon>
        <taxon>Halobacteriales</taxon>
        <taxon>Haloferacaceae</taxon>
        <taxon>Natronocalculus</taxon>
    </lineage>
</organism>
<proteinExistence type="inferred from homology"/>
<evidence type="ECO:0000259" key="2">
    <source>
        <dbReference type="Pfam" id="PF00582"/>
    </source>
</evidence>
<dbReference type="AlphaFoldDB" id="A0AAE3G137"/>
<evidence type="ECO:0000313" key="4">
    <source>
        <dbReference type="Proteomes" id="UP001203207"/>
    </source>
</evidence>
<feature type="domain" description="UspA" evidence="2">
    <location>
        <begin position="1"/>
        <end position="144"/>
    </location>
</feature>
<dbReference type="SUPFAM" id="SSF52402">
    <property type="entry name" value="Adenine nucleotide alpha hydrolases-like"/>
    <property type="match status" value="1"/>
</dbReference>
<dbReference type="Gene3D" id="3.40.50.620">
    <property type="entry name" value="HUPs"/>
    <property type="match status" value="1"/>
</dbReference>
<comment type="caution">
    <text evidence="3">The sequence shown here is derived from an EMBL/GenBank/DDBJ whole genome shotgun (WGS) entry which is preliminary data.</text>
</comment>
<dbReference type="Pfam" id="PF00582">
    <property type="entry name" value="Usp"/>
    <property type="match status" value="1"/>
</dbReference>
<dbReference type="Proteomes" id="UP001203207">
    <property type="component" value="Unassembled WGS sequence"/>
</dbReference>
<protein>
    <submittedName>
        <fullName evidence="3">Universal stress protein</fullName>
    </submittedName>
</protein>
<dbReference type="CDD" id="cd00293">
    <property type="entry name" value="USP-like"/>
    <property type="match status" value="1"/>
</dbReference>